<feature type="non-terminal residue" evidence="1">
    <location>
        <position position="79"/>
    </location>
</feature>
<dbReference type="Proteomes" id="UP000033866">
    <property type="component" value="Unassembled WGS sequence"/>
</dbReference>
<proteinExistence type="predicted"/>
<accession>A0A0G0B7V8</accession>
<gene>
    <name evidence="1" type="ORF">UR61_C0024G0014</name>
</gene>
<dbReference type="AlphaFoldDB" id="A0A0G0B7V8"/>
<evidence type="ECO:0000313" key="1">
    <source>
        <dbReference type="EMBL" id="KKP65439.1"/>
    </source>
</evidence>
<sequence>MIEQETEILTTESYQEYRELGGCFTPEDYQLVKDIISLEKVALPESPHTKEMEWISSNCSIQVTPQEKLIYYFLRTKMP</sequence>
<protein>
    <submittedName>
        <fullName evidence="1">Uncharacterized protein</fullName>
    </submittedName>
</protein>
<dbReference type="EMBL" id="LBPV01000024">
    <property type="protein sequence ID" value="KKP65439.1"/>
    <property type="molecule type" value="Genomic_DNA"/>
</dbReference>
<organism evidence="1 2">
    <name type="scientific">candidate division WS6 bacterium GW2011_GWE1_34_7</name>
    <dbReference type="NCBI Taxonomy" id="1619093"/>
    <lineage>
        <taxon>Bacteria</taxon>
        <taxon>Candidatus Dojkabacteria</taxon>
    </lineage>
</organism>
<evidence type="ECO:0000313" key="2">
    <source>
        <dbReference type="Proteomes" id="UP000033866"/>
    </source>
</evidence>
<name>A0A0G0B7V8_9BACT</name>
<reference evidence="1 2" key="1">
    <citation type="journal article" date="2015" name="Nature">
        <title>rRNA introns, odd ribosomes, and small enigmatic genomes across a large radiation of phyla.</title>
        <authorList>
            <person name="Brown C.T."/>
            <person name="Hug L.A."/>
            <person name="Thomas B.C."/>
            <person name="Sharon I."/>
            <person name="Castelle C.J."/>
            <person name="Singh A."/>
            <person name="Wilkins M.J."/>
            <person name="Williams K.H."/>
            <person name="Banfield J.F."/>
        </authorList>
    </citation>
    <scope>NUCLEOTIDE SEQUENCE [LARGE SCALE GENOMIC DNA]</scope>
</reference>
<comment type="caution">
    <text evidence="1">The sequence shown here is derived from an EMBL/GenBank/DDBJ whole genome shotgun (WGS) entry which is preliminary data.</text>
</comment>